<name>A0A1B9R1F0_9VIBR</name>
<dbReference type="Pfam" id="PF05437">
    <property type="entry name" value="AzlD"/>
    <property type="match status" value="1"/>
</dbReference>
<evidence type="ECO:0000313" key="2">
    <source>
        <dbReference type="EMBL" id="OCH78137.1"/>
    </source>
</evidence>
<evidence type="ECO:0000256" key="1">
    <source>
        <dbReference type="SAM" id="Phobius"/>
    </source>
</evidence>
<organism evidence="2 3">
    <name type="scientific">Vibrio genomosp. F10</name>
    <dbReference type="NCBI Taxonomy" id="723171"/>
    <lineage>
        <taxon>Bacteria</taxon>
        <taxon>Pseudomonadati</taxon>
        <taxon>Pseudomonadota</taxon>
        <taxon>Gammaproteobacteria</taxon>
        <taxon>Vibrionales</taxon>
        <taxon>Vibrionaceae</taxon>
        <taxon>Vibrio</taxon>
    </lineage>
</organism>
<dbReference type="InterPro" id="IPR008407">
    <property type="entry name" value="Brnchd-chn_aa_trnsp_AzlD"/>
</dbReference>
<feature type="transmembrane region" description="Helical" evidence="1">
    <location>
        <begin position="87"/>
        <end position="104"/>
    </location>
</feature>
<keyword evidence="3" id="KW-1185">Reference proteome</keyword>
<proteinExistence type="predicted"/>
<keyword evidence="1" id="KW-0472">Membrane</keyword>
<evidence type="ECO:0000313" key="3">
    <source>
        <dbReference type="Proteomes" id="UP000093173"/>
    </source>
</evidence>
<dbReference type="RefSeq" id="WP_017036440.1">
    <property type="nucleotide sequence ID" value="NZ_JBNGCH010000305.1"/>
</dbReference>
<sequence>MILLSIFAMTAVVFLSRYLFLEPVLPLRLSYEVKRFLKFSSPAILTAILAPIMFLDAETHELLPLINPYLISAILAVILAWKTANVLLTTVVSMMLFFTLHNGWF</sequence>
<dbReference type="AlphaFoldDB" id="A0A1B9R1F0"/>
<accession>A0A1B9R1F0</accession>
<dbReference type="EMBL" id="MAJZ01000305">
    <property type="protein sequence ID" value="OCH78137.1"/>
    <property type="molecule type" value="Genomic_DNA"/>
</dbReference>
<comment type="caution">
    <text evidence="2">The sequence shown here is derived from an EMBL/GenBank/DDBJ whole genome shotgun (WGS) entry which is preliminary data.</text>
</comment>
<protein>
    <submittedName>
        <fullName evidence="2">Branched-chain amino acid ABC transporter</fullName>
    </submittedName>
</protein>
<dbReference type="Proteomes" id="UP000093173">
    <property type="component" value="Unassembled WGS sequence"/>
</dbReference>
<keyword evidence="1" id="KW-1133">Transmembrane helix</keyword>
<reference evidence="3" key="1">
    <citation type="submission" date="2016-06" db="EMBL/GenBank/DDBJ databases">
        <authorList>
            <person name="Hehemann J.-H."/>
            <person name="Arevalo P."/>
            <person name="Datta M.S."/>
            <person name="Polz M.F."/>
        </authorList>
    </citation>
    <scope>NUCLEOTIDE SEQUENCE [LARGE SCALE GENOMIC DNA]</scope>
    <source>
        <strain evidence="3">9CSC122</strain>
    </source>
</reference>
<feature type="transmembrane region" description="Helical" evidence="1">
    <location>
        <begin position="37"/>
        <end position="55"/>
    </location>
</feature>
<feature type="transmembrane region" description="Helical" evidence="1">
    <location>
        <begin position="62"/>
        <end position="81"/>
    </location>
</feature>
<gene>
    <name evidence="2" type="ORF">A6E14_05960</name>
</gene>
<keyword evidence="1" id="KW-0812">Transmembrane</keyword>